<dbReference type="PANTHER" id="PTHR30126">
    <property type="entry name" value="HTH-TYPE TRANSCRIPTIONAL REGULATOR"/>
    <property type="match status" value="1"/>
</dbReference>
<protein>
    <recommendedName>
        <fullName evidence="5">LysR substrate-binding domain-containing protein</fullName>
    </recommendedName>
</protein>
<feature type="domain" description="LysR substrate-binding" evidence="5">
    <location>
        <begin position="31"/>
        <end position="130"/>
    </location>
</feature>
<evidence type="ECO:0000256" key="3">
    <source>
        <dbReference type="ARBA" id="ARBA00023125"/>
    </source>
</evidence>
<dbReference type="Gene3D" id="3.40.190.290">
    <property type="match status" value="1"/>
</dbReference>
<evidence type="ECO:0000313" key="6">
    <source>
        <dbReference type="EMBL" id="BCJ85971.1"/>
    </source>
</evidence>
<dbReference type="EMBL" id="AP023366">
    <property type="protein sequence ID" value="BCJ85971.1"/>
    <property type="molecule type" value="Genomic_DNA"/>
</dbReference>
<keyword evidence="4" id="KW-0804">Transcription</keyword>
<evidence type="ECO:0000256" key="1">
    <source>
        <dbReference type="ARBA" id="ARBA00009437"/>
    </source>
</evidence>
<dbReference type="PANTHER" id="PTHR30126:SF40">
    <property type="entry name" value="HTH-TYPE TRANSCRIPTIONAL REGULATOR GLTR"/>
    <property type="match status" value="1"/>
</dbReference>
<keyword evidence="2" id="KW-0805">Transcription regulation</keyword>
<evidence type="ECO:0000256" key="4">
    <source>
        <dbReference type="ARBA" id="ARBA00023163"/>
    </source>
</evidence>
<dbReference type="GO" id="GO:0006355">
    <property type="term" value="P:regulation of DNA-templated transcription"/>
    <property type="evidence" value="ECO:0007669"/>
    <property type="project" value="TreeGrafter"/>
</dbReference>
<evidence type="ECO:0000259" key="5">
    <source>
        <dbReference type="Pfam" id="PF03466"/>
    </source>
</evidence>
<gene>
    <name evidence="6" type="ORF">skT53_09560</name>
</gene>
<dbReference type="SUPFAM" id="SSF53850">
    <property type="entry name" value="Periplasmic binding protein-like II"/>
    <property type="match status" value="1"/>
</dbReference>
<dbReference type="AlphaFoldDB" id="A0A7I8DDK2"/>
<dbReference type="Pfam" id="PF03466">
    <property type="entry name" value="LysR_substrate"/>
    <property type="match status" value="1"/>
</dbReference>
<organism evidence="6 7">
    <name type="scientific">Effusibacillus dendaii</name>
    <dbReference type="NCBI Taxonomy" id="2743772"/>
    <lineage>
        <taxon>Bacteria</taxon>
        <taxon>Bacillati</taxon>
        <taxon>Bacillota</taxon>
        <taxon>Bacilli</taxon>
        <taxon>Bacillales</taxon>
        <taxon>Alicyclobacillaceae</taxon>
        <taxon>Effusibacillus</taxon>
    </lineage>
</organism>
<comment type="similarity">
    <text evidence="1">Belongs to the LysR transcriptional regulatory family.</text>
</comment>
<proteinExistence type="inferred from homology"/>
<evidence type="ECO:0000313" key="7">
    <source>
        <dbReference type="Proteomes" id="UP000593802"/>
    </source>
</evidence>
<evidence type="ECO:0000256" key="2">
    <source>
        <dbReference type="ARBA" id="ARBA00023015"/>
    </source>
</evidence>
<sequence length="131" mass="14442">MASKTLVVEELQIITATGRSPDDALQENPVAITFREGCTYRRVLERWATGRGFTLLKTMECASIDTILQLVAGGLEISMMPKAIIEQSKWSHQLAAHPVDDNKGLVTTHAVWRHAAHLPRPLSALLAQLSE</sequence>
<dbReference type="Proteomes" id="UP000593802">
    <property type="component" value="Chromosome"/>
</dbReference>
<dbReference type="GO" id="GO:0000976">
    <property type="term" value="F:transcription cis-regulatory region binding"/>
    <property type="evidence" value="ECO:0007669"/>
    <property type="project" value="TreeGrafter"/>
</dbReference>
<accession>A0A7I8DDK2</accession>
<name>A0A7I8DDK2_9BACL</name>
<keyword evidence="3" id="KW-0238">DNA-binding</keyword>
<dbReference type="KEGG" id="eff:skT53_09560"/>
<reference evidence="6 7" key="1">
    <citation type="submission" date="2020-08" db="EMBL/GenBank/DDBJ databases">
        <title>Complete Genome Sequence of Effusibacillus dendaii Strain skT53, Isolated from Farmland soil.</title>
        <authorList>
            <person name="Konishi T."/>
            <person name="Kawasaki H."/>
        </authorList>
    </citation>
    <scope>NUCLEOTIDE SEQUENCE [LARGE SCALE GENOMIC DNA]</scope>
    <source>
        <strain evidence="7">skT53</strain>
    </source>
</reference>
<dbReference type="InterPro" id="IPR005119">
    <property type="entry name" value="LysR_subst-bd"/>
</dbReference>
<keyword evidence="7" id="KW-1185">Reference proteome</keyword>